<accession>A0A2A4WZQ7</accession>
<reference evidence="2" key="1">
    <citation type="submission" date="2017-08" db="EMBL/GenBank/DDBJ databases">
        <title>A dynamic microbial community with high functional redundancy inhabits the cold, oxic subseafloor aquifer.</title>
        <authorList>
            <person name="Tully B.J."/>
            <person name="Wheat C.G."/>
            <person name="Glazer B.T."/>
            <person name="Huber J.A."/>
        </authorList>
    </citation>
    <scope>NUCLEOTIDE SEQUENCE [LARGE SCALE GENOMIC DNA]</scope>
</reference>
<dbReference type="EMBL" id="NVUK01000037">
    <property type="protein sequence ID" value="PCI75932.1"/>
    <property type="molecule type" value="Genomic_DNA"/>
</dbReference>
<organism evidence="1 2">
    <name type="scientific">Aerophobetes bacterium</name>
    <dbReference type="NCBI Taxonomy" id="2030807"/>
    <lineage>
        <taxon>Bacteria</taxon>
        <taxon>Candidatus Aerophobota</taxon>
    </lineage>
</organism>
<name>A0A2A4WZQ7_UNCAE</name>
<evidence type="ECO:0000313" key="1">
    <source>
        <dbReference type="EMBL" id="PCI75932.1"/>
    </source>
</evidence>
<dbReference type="Proteomes" id="UP000218775">
    <property type="component" value="Unassembled WGS sequence"/>
</dbReference>
<gene>
    <name evidence="1" type="ORF">COB21_05040</name>
</gene>
<evidence type="ECO:0000313" key="2">
    <source>
        <dbReference type="Proteomes" id="UP000218775"/>
    </source>
</evidence>
<protein>
    <submittedName>
        <fullName evidence="1">Uncharacterized protein</fullName>
    </submittedName>
</protein>
<comment type="caution">
    <text evidence="1">The sequence shown here is derived from an EMBL/GenBank/DDBJ whole genome shotgun (WGS) entry which is preliminary data.</text>
</comment>
<sequence length="166" mass="18889">MSFKKNLGELESILEKAIKKIRGNKENDLCRYIPVGSGGYMHHFTLRKMKNKNPSELISLLETFILSPTRPLTVPPKQRAARGSRKKKDQLTFTKTQLDRLLNMARLSGDKEMVSVLSPKKSLSHTKRELIQSVRQGVVDHNQWEAYVESVHSQNSLMELASEALS</sequence>
<dbReference type="AlphaFoldDB" id="A0A2A4WZQ7"/>
<proteinExistence type="predicted"/>